<dbReference type="PANTHER" id="PTHR36833">
    <property type="entry name" value="SLR0610 PROTEIN-RELATED"/>
    <property type="match status" value="1"/>
</dbReference>
<dbReference type="AlphaFoldDB" id="A0A1F5IRS9"/>
<feature type="transmembrane region" description="Helical" evidence="1">
    <location>
        <begin position="55"/>
        <end position="73"/>
    </location>
</feature>
<dbReference type="Proteomes" id="UP000176336">
    <property type="component" value="Unassembled WGS sequence"/>
</dbReference>
<feature type="transmembrane region" description="Helical" evidence="1">
    <location>
        <begin position="145"/>
        <end position="172"/>
    </location>
</feature>
<reference evidence="2 3" key="1">
    <citation type="journal article" date="2016" name="Nat. Commun.">
        <title>Thousands of microbial genomes shed light on interconnected biogeochemical processes in an aquifer system.</title>
        <authorList>
            <person name="Anantharaman K."/>
            <person name="Brown C.T."/>
            <person name="Hug L.A."/>
            <person name="Sharon I."/>
            <person name="Castelle C.J."/>
            <person name="Probst A.J."/>
            <person name="Thomas B.C."/>
            <person name="Singh A."/>
            <person name="Wilkins M.J."/>
            <person name="Karaoz U."/>
            <person name="Brodie E.L."/>
            <person name="Williams K.H."/>
            <person name="Hubbard S.S."/>
            <person name="Banfield J.F."/>
        </authorList>
    </citation>
    <scope>NUCLEOTIDE SEQUENCE [LARGE SCALE GENOMIC DNA]</scope>
</reference>
<accession>A0A1F5IRS9</accession>
<organism evidence="2 3">
    <name type="scientific">Candidatus Daviesbacteria bacterium RIFCSPHIGHO2_01_FULL_41_23</name>
    <dbReference type="NCBI Taxonomy" id="1797764"/>
    <lineage>
        <taxon>Bacteria</taxon>
        <taxon>Candidatus Daviesiibacteriota</taxon>
    </lineage>
</organism>
<feature type="transmembrane region" description="Helical" evidence="1">
    <location>
        <begin position="201"/>
        <end position="218"/>
    </location>
</feature>
<protein>
    <recommendedName>
        <fullName evidence="4">ABC transporter permease</fullName>
    </recommendedName>
</protein>
<feature type="transmembrane region" description="Helical" evidence="1">
    <location>
        <begin position="27"/>
        <end position="49"/>
    </location>
</feature>
<gene>
    <name evidence="2" type="ORF">A2871_01615</name>
</gene>
<keyword evidence="1" id="KW-0472">Membrane</keyword>
<dbReference type="InterPro" id="IPR010390">
    <property type="entry name" value="ABC-2_transporter-like"/>
</dbReference>
<evidence type="ECO:0000256" key="1">
    <source>
        <dbReference type="SAM" id="Phobius"/>
    </source>
</evidence>
<dbReference type="PANTHER" id="PTHR36833:SF2">
    <property type="entry name" value="SLR0610 PROTEIN"/>
    <property type="match status" value="1"/>
</dbReference>
<evidence type="ECO:0000313" key="3">
    <source>
        <dbReference type="Proteomes" id="UP000176336"/>
    </source>
</evidence>
<dbReference type="EMBL" id="MFCR01000006">
    <property type="protein sequence ID" value="OGE19030.1"/>
    <property type="molecule type" value="Genomic_DNA"/>
</dbReference>
<name>A0A1F5IRS9_9BACT</name>
<evidence type="ECO:0008006" key="4">
    <source>
        <dbReference type="Google" id="ProtNLM"/>
    </source>
</evidence>
<feature type="transmembrane region" description="Helical" evidence="1">
    <location>
        <begin position="107"/>
        <end position="133"/>
    </location>
</feature>
<keyword evidence="1" id="KW-1133">Transmembrane helix</keyword>
<sequence length="261" mass="29914">MKRYLKVWWIYTINTLQVQLNVARWGVLLFLFSKVLRFGAFIFFLVILVKATKVLAGYNLDQVILFFLTFNLLDMTSQMFLREVYRFRAAIITGSFDFYLLKPVNPLFRALFTGSDFLDFITLVPLVIAVIYYINKLHLLSALNLAGFILMLLTGFAIALSFHILVLCLGILTTEVDNAVFVYRDLISMGRVPVDIYMEPIRGLITFVIPVGIMMSFPAKALMGILTWPLMVYAVFLAVFLLFTSLKIWQFALKRYSSASS</sequence>
<feature type="transmembrane region" description="Helical" evidence="1">
    <location>
        <begin position="230"/>
        <end position="252"/>
    </location>
</feature>
<keyword evidence="1" id="KW-0812">Transmembrane</keyword>
<dbReference type="Pfam" id="PF06182">
    <property type="entry name" value="ABC2_membrane_6"/>
    <property type="match status" value="1"/>
</dbReference>
<proteinExistence type="predicted"/>
<comment type="caution">
    <text evidence="2">The sequence shown here is derived from an EMBL/GenBank/DDBJ whole genome shotgun (WGS) entry which is preliminary data.</text>
</comment>
<evidence type="ECO:0000313" key="2">
    <source>
        <dbReference type="EMBL" id="OGE19030.1"/>
    </source>
</evidence>